<evidence type="ECO:0000256" key="1">
    <source>
        <dbReference type="ARBA" id="ARBA00008791"/>
    </source>
</evidence>
<organism evidence="3 4">
    <name type="scientific">Roseibium limicola</name>
    <dbReference type="NCBI Taxonomy" id="2816037"/>
    <lineage>
        <taxon>Bacteria</taxon>
        <taxon>Pseudomonadati</taxon>
        <taxon>Pseudomonadota</taxon>
        <taxon>Alphaproteobacteria</taxon>
        <taxon>Hyphomicrobiales</taxon>
        <taxon>Stappiaceae</taxon>
        <taxon>Roseibium</taxon>
    </lineage>
</organism>
<dbReference type="EMBL" id="JAFLNF010000003">
    <property type="protein sequence ID" value="MBO0345281.1"/>
    <property type="molecule type" value="Genomic_DNA"/>
</dbReference>
<protein>
    <submittedName>
        <fullName evidence="3">Universal stress protein</fullName>
    </submittedName>
</protein>
<dbReference type="Proteomes" id="UP000664779">
    <property type="component" value="Unassembled WGS sequence"/>
</dbReference>
<evidence type="ECO:0000313" key="4">
    <source>
        <dbReference type="Proteomes" id="UP000664779"/>
    </source>
</evidence>
<keyword evidence="4" id="KW-1185">Reference proteome</keyword>
<comment type="similarity">
    <text evidence="1">Belongs to the universal stress protein A family.</text>
</comment>
<name>A0A939EMG1_9HYPH</name>
<dbReference type="AlphaFoldDB" id="A0A939EMG1"/>
<dbReference type="PANTHER" id="PTHR46268">
    <property type="entry name" value="STRESS RESPONSE PROTEIN NHAX"/>
    <property type="match status" value="1"/>
</dbReference>
<dbReference type="SUPFAM" id="SSF52402">
    <property type="entry name" value="Adenine nucleotide alpha hydrolases-like"/>
    <property type="match status" value="1"/>
</dbReference>
<feature type="domain" description="UspA" evidence="2">
    <location>
        <begin position="4"/>
        <end position="144"/>
    </location>
</feature>
<dbReference type="Gene3D" id="3.40.50.620">
    <property type="entry name" value="HUPs"/>
    <property type="match status" value="1"/>
</dbReference>
<dbReference type="InterPro" id="IPR006016">
    <property type="entry name" value="UspA"/>
</dbReference>
<dbReference type="InterPro" id="IPR014729">
    <property type="entry name" value="Rossmann-like_a/b/a_fold"/>
</dbReference>
<dbReference type="InterPro" id="IPR006015">
    <property type="entry name" value="Universal_stress_UspA"/>
</dbReference>
<reference evidence="3" key="1">
    <citation type="submission" date="2021-03" db="EMBL/GenBank/DDBJ databases">
        <title>Roseibium sp. CAU 1637 isolated from Incheon.</title>
        <authorList>
            <person name="Kim W."/>
        </authorList>
    </citation>
    <scope>NUCLEOTIDE SEQUENCE</scope>
    <source>
        <strain evidence="3">CAU 1637</strain>
    </source>
</reference>
<dbReference type="PANTHER" id="PTHR46268:SF6">
    <property type="entry name" value="UNIVERSAL STRESS PROTEIN UP12"/>
    <property type="match status" value="1"/>
</dbReference>
<evidence type="ECO:0000313" key="3">
    <source>
        <dbReference type="EMBL" id="MBO0345281.1"/>
    </source>
</evidence>
<evidence type="ECO:0000259" key="2">
    <source>
        <dbReference type="Pfam" id="PF00582"/>
    </source>
</evidence>
<sequence>MSIKFVVGYDGSSASEAAIAFAIKQAKLCDASLVVAHVLEWSPYSFLTKQEVEERHRRRKEELSRAEESVMKPLIAKYQKDFDQIEGVIRYGNIVEVLMSITKDVGASQIFVARTGKSSFTDRVFGSVAGSLAAHADVPVTIIP</sequence>
<gene>
    <name evidence="3" type="ORF">J0X15_08615</name>
</gene>
<dbReference type="PRINTS" id="PR01438">
    <property type="entry name" value="UNVRSLSTRESS"/>
</dbReference>
<dbReference type="RefSeq" id="WP_206939727.1">
    <property type="nucleotide sequence ID" value="NZ_JAFLNF010000003.1"/>
</dbReference>
<proteinExistence type="inferred from homology"/>
<accession>A0A939EMG1</accession>
<dbReference type="CDD" id="cd00293">
    <property type="entry name" value="USP-like"/>
    <property type="match status" value="1"/>
</dbReference>
<comment type="caution">
    <text evidence="3">The sequence shown here is derived from an EMBL/GenBank/DDBJ whole genome shotgun (WGS) entry which is preliminary data.</text>
</comment>
<dbReference type="Pfam" id="PF00582">
    <property type="entry name" value="Usp"/>
    <property type="match status" value="1"/>
</dbReference>